<feature type="domain" description="MacB-like periplasmic core" evidence="9">
    <location>
        <begin position="21"/>
        <end position="248"/>
    </location>
</feature>
<reference evidence="11" key="1">
    <citation type="submission" date="2016-11" db="EMBL/GenBank/DDBJ databases">
        <authorList>
            <person name="Varghese N."/>
            <person name="Submissions S."/>
        </authorList>
    </citation>
    <scope>NUCLEOTIDE SEQUENCE [LARGE SCALE GENOMIC DNA]</scope>
    <source>
        <strain evidence="11">DSM 13643</strain>
    </source>
</reference>
<evidence type="ECO:0000313" key="11">
    <source>
        <dbReference type="Proteomes" id="UP000183967"/>
    </source>
</evidence>
<evidence type="ECO:0000256" key="6">
    <source>
        <dbReference type="ARBA" id="ARBA00038076"/>
    </source>
</evidence>
<dbReference type="RefSeq" id="WP_073196344.1">
    <property type="nucleotide sequence ID" value="NZ_FQXO01000029.1"/>
</dbReference>
<keyword evidence="5 7" id="KW-0472">Membrane</keyword>
<comment type="subcellular location">
    <subcellularLocation>
        <location evidence="1">Cell membrane</location>
        <topology evidence="1">Multi-pass membrane protein</topology>
    </subcellularLocation>
</comment>
<dbReference type="InterPro" id="IPR025857">
    <property type="entry name" value="MacB_PCD"/>
</dbReference>
<feature type="transmembrane region" description="Helical" evidence="7">
    <location>
        <begin position="329"/>
        <end position="362"/>
    </location>
</feature>
<dbReference type="Pfam" id="PF12704">
    <property type="entry name" value="MacB_PCD"/>
    <property type="match status" value="1"/>
</dbReference>
<keyword evidence="11" id="KW-1185">Reference proteome</keyword>
<evidence type="ECO:0000259" key="8">
    <source>
        <dbReference type="Pfam" id="PF02687"/>
    </source>
</evidence>
<evidence type="ECO:0000256" key="7">
    <source>
        <dbReference type="SAM" id="Phobius"/>
    </source>
</evidence>
<gene>
    <name evidence="10" type="ORF">SAMN02745135_01295</name>
</gene>
<sequence length="407" mass="45059">MNFLESIKVALSSLWANRMRSFLTMLGIIIGIASVITIVSLGQGSKAKIGSEFERFGTNRVVFWMNWNKNPKYRDQFDDDDIENIKRVFKNDIKAISPNFNIAGKANKGRETASVTLYGVNEDYNKIENIDIVNGRFLLESDVKGKRSVGVIDKELAMKIFKRTNVIGEKILVDTGYSNISFTIVGVYETKASSFEKLAEKFAQEIPTNIYLPVTYIKKLGYGDRYWAIEVNMADSSRIEEVSKDIIKLIERRHRNSGNNYYMSQSAKKQMQIMDNILGILSKVVGAIAAISLLVGGIGVMNIMLVSVTERTREIGIRKAIGARRKDILMQFLVEAMIISGIGGLIGTILGLAIANIIAVSMGLPPTVSIATILIAVLFSAGVGIFFGIYPANKAAKLDPIEALRYE</sequence>
<dbReference type="PANTHER" id="PTHR30572:SF4">
    <property type="entry name" value="ABC TRANSPORTER PERMEASE YTRF"/>
    <property type="match status" value="1"/>
</dbReference>
<feature type="transmembrane region" description="Helical" evidence="7">
    <location>
        <begin position="284"/>
        <end position="308"/>
    </location>
</feature>
<dbReference type="OrthoDB" id="9770036at2"/>
<dbReference type="InterPro" id="IPR003838">
    <property type="entry name" value="ABC3_permease_C"/>
</dbReference>
<feature type="transmembrane region" description="Helical" evidence="7">
    <location>
        <begin position="368"/>
        <end position="390"/>
    </location>
</feature>
<dbReference type="GO" id="GO:0022857">
    <property type="term" value="F:transmembrane transporter activity"/>
    <property type="evidence" value="ECO:0007669"/>
    <property type="project" value="TreeGrafter"/>
</dbReference>
<keyword evidence="3 7" id="KW-0812">Transmembrane</keyword>
<dbReference type="Pfam" id="PF02687">
    <property type="entry name" value="FtsX"/>
    <property type="match status" value="1"/>
</dbReference>
<dbReference type="Proteomes" id="UP000183967">
    <property type="component" value="Unassembled WGS sequence"/>
</dbReference>
<protein>
    <submittedName>
        <fullName evidence="10">Putative ABC transport system permease protein</fullName>
    </submittedName>
</protein>
<evidence type="ECO:0000256" key="1">
    <source>
        <dbReference type="ARBA" id="ARBA00004651"/>
    </source>
</evidence>
<evidence type="ECO:0000256" key="5">
    <source>
        <dbReference type="ARBA" id="ARBA00023136"/>
    </source>
</evidence>
<dbReference type="PANTHER" id="PTHR30572">
    <property type="entry name" value="MEMBRANE COMPONENT OF TRANSPORTER-RELATED"/>
    <property type="match status" value="1"/>
</dbReference>
<comment type="similarity">
    <text evidence="6">Belongs to the ABC-4 integral membrane protein family.</text>
</comment>
<keyword evidence="4 7" id="KW-1133">Transmembrane helix</keyword>
<evidence type="ECO:0000256" key="4">
    <source>
        <dbReference type="ARBA" id="ARBA00022989"/>
    </source>
</evidence>
<dbReference type="GO" id="GO:0005886">
    <property type="term" value="C:plasma membrane"/>
    <property type="evidence" value="ECO:0007669"/>
    <property type="project" value="UniProtKB-SubCell"/>
</dbReference>
<feature type="domain" description="ABC3 transporter permease C-terminal" evidence="8">
    <location>
        <begin position="287"/>
        <end position="400"/>
    </location>
</feature>
<feature type="transmembrane region" description="Helical" evidence="7">
    <location>
        <begin position="21"/>
        <end position="42"/>
    </location>
</feature>
<dbReference type="InterPro" id="IPR050250">
    <property type="entry name" value="Macrolide_Exporter_MacB"/>
</dbReference>
<accession>A0A1M5U769</accession>
<evidence type="ECO:0000259" key="9">
    <source>
        <dbReference type="Pfam" id="PF12704"/>
    </source>
</evidence>
<organism evidence="10 11">
    <name type="scientific">Caloranaerobacter azorensis DSM 13643</name>
    <dbReference type="NCBI Taxonomy" id="1121264"/>
    <lineage>
        <taxon>Bacteria</taxon>
        <taxon>Bacillati</taxon>
        <taxon>Bacillota</taxon>
        <taxon>Tissierellia</taxon>
        <taxon>Tissierellales</taxon>
        <taxon>Thermohalobacteraceae</taxon>
        <taxon>Caloranaerobacter</taxon>
    </lineage>
</organism>
<name>A0A1M5U769_9FIRM</name>
<keyword evidence="2" id="KW-1003">Cell membrane</keyword>
<evidence type="ECO:0000313" key="10">
    <source>
        <dbReference type="EMBL" id="SHH58837.1"/>
    </source>
</evidence>
<dbReference type="EMBL" id="FQXO01000029">
    <property type="protein sequence ID" value="SHH58837.1"/>
    <property type="molecule type" value="Genomic_DNA"/>
</dbReference>
<evidence type="ECO:0000256" key="2">
    <source>
        <dbReference type="ARBA" id="ARBA00022475"/>
    </source>
</evidence>
<evidence type="ECO:0000256" key="3">
    <source>
        <dbReference type="ARBA" id="ARBA00022692"/>
    </source>
</evidence>
<dbReference type="AlphaFoldDB" id="A0A1M5U769"/>
<proteinExistence type="inferred from homology"/>